<dbReference type="Gene3D" id="2.60.120.10">
    <property type="entry name" value="Jelly Rolls"/>
    <property type="match status" value="1"/>
</dbReference>
<proteinExistence type="predicted"/>
<reference evidence="2 3" key="1">
    <citation type="journal article" date="2016" name="Nat. Commun.">
        <title>Thousands of microbial genomes shed light on interconnected biogeochemical processes in an aquifer system.</title>
        <authorList>
            <person name="Anantharaman K."/>
            <person name="Brown C.T."/>
            <person name="Hug L.A."/>
            <person name="Sharon I."/>
            <person name="Castelle C.J."/>
            <person name="Probst A.J."/>
            <person name="Thomas B.C."/>
            <person name="Singh A."/>
            <person name="Wilkins M.J."/>
            <person name="Karaoz U."/>
            <person name="Brodie E.L."/>
            <person name="Williams K.H."/>
            <person name="Hubbard S.S."/>
            <person name="Banfield J.F."/>
        </authorList>
    </citation>
    <scope>NUCLEOTIDE SEQUENCE [LARGE SCALE GENOMIC DNA]</scope>
</reference>
<dbReference type="Pfam" id="PF14667">
    <property type="entry name" value="Polysacc_synt_C"/>
    <property type="match status" value="1"/>
</dbReference>
<dbReference type="AlphaFoldDB" id="A0A1F7GPH9"/>
<comment type="caution">
    <text evidence="2">The sequence shown here is derived from an EMBL/GenBank/DDBJ whole genome shotgun (WGS) entry which is preliminary data.</text>
</comment>
<feature type="domain" description="Capsular polysaccharide assembling protein CapF C-terminal" evidence="1">
    <location>
        <begin position="18"/>
        <end position="126"/>
    </location>
</feature>
<sequence>MTKIIRKIKLRQYQFENGTLVENTFKKIVQESKHFFVSKFDPRVVRGNHYHRRKSEWFYLIQGTCKVCVIDLKTKQKEEFILKDRQNLMLNFKPNIAHAFKNVGKNETILLALVNEVHDQNDPDTYRYKLL</sequence>
<dbReference type="EMBL" id="MFZI01000029">
    <property type="protein sequence ID" value="OGK20821.1"/>
    <property type="molecule type" value="Genomic_DNA"/>
</dbReference>
<dbReference type="InterPro" id="IPR014710">
    <property type="entry name" value="RmlC-like_jellyroll"/>
</dbReference>
<dbReference type="InterPro" id="IPR011051">
    <property type="entry name" value="RmlC_Cupin_sf"/>
</dbReference>
<organism evidence="2 3">
    <name type="scientific">Candidatus Roizmanbacteria bacterium RIFCSPHIGHO2_01_FULL_39_8</name>
    <dbReference type="NCBI Taxonomy" id="1802033"/>
    <lineage>
        <taxon>Bacteria</taxon>
        <taxon>Candidatus Roizmaniibacteriota</taxon>
    </lineage>
</organism>
<dbReference type="InterPro" id="IPR029303">
    <property type="entry name" value="CapF_C"/>
</dbReference>
<dbReference type="Proteomes" id="UP000177026">
    <property type="component" value="Unassembled WGS sequence"/>
</dbReference>
<name>A0A1F7GPH9_9BACT</name>
<gene>
    <name evidence="2" type="ORF">A2866_04045</name>
</gene>
<dbReference type="SUPFAM" id="SSF51182">
    <property type="entry name" value="RmlC-like cupins"/>
    <property type="match status" value="1"/>
</dbReference>
<evidence type="ECO:0000259" key="1">
    <source>
        <dbReference type="Pfam" id="PF14667"/>
    </source>
</evidence>
<evidence type="ECO:0000313" key="2">
    <source>
        <dbReference type="EMBL" id="OGK20821.1"/>
    </source>
</evidence>
<accession>A0A1F7GPH9</accession>
<evidence type="ECO:0000313" key="3">
    <source>
        <dbReference type="Proteomes" id="UP000177026"/>
    </source>
</evidence>
<protein>
    <recommendedName>
        <fullName evidence="1">Capsular polysaccharide assembling protein CapF C-terminal domain-containing protein</fullName>
    </recommendedName>
</protein>